<dbReference type="SUPFAM" id="SSF49329">
    <property type="entry name" value="Cu,Zn superoxide dismutase-like"/>
    <property type="match status" value="1"/>
</dbReference>
<dbReference type="OrthoDB" id="689350at2759"/>
<dbReference type="RefSeq" id="XP_028478481.1">
    <property type="nucleotide sequence ID" value="XM_028622029.1"/>
</dbReference>
<organism evidence="6 7">
    <name type="scientific">Apiotrichum porosum</name>
    <dbReference type="NCBI Taxonomy" id="105984"/>
    <lineage>
        <taxon>Eukaryota</taxon>
        <taxon>Fungi</taxon>
        <taxon>Dikarya</taxon>
        <taxon>Basidiomycota</taxon>
        <taxon>Agaricomycotina</taxon>
        <taxon>Tremellomycetes</taxon>
        <taxon>Trichosporonales</taxon>
        <taxon>Trichosporonaceae</taxon>
        <taxon>Apiotrichum</taxon>
    </lineage>
</organism>
<comment type="similarity">
    <text evidence="2">Belongs to the CCS1 family.</text>
</comment>
<evidence type="ECO:0000313" key="6">
    <source>
        <dbReference type="EMBL" id="RSH85033.1"/>
    </source>
</evidence>
<gene>
    <name evidence="6" type="primary">CCS1</name>
    <name evidence="6" type="ORF">EHS24_006621</name>
</gene>
<evidence type="ECO:0000256" key="2">
    <source>
        <dbReference type="ARBA" id="ARBA00010636"/>
    </source>
</evidence>
<dbReference type="GO" id="GO:0006801">
    <property type="term" value="P:superoxide metabolic process"/>
    <property type="evidence" value="ECO:0007669"/>
    <property type="project" value="InterPro"/>
</dbReference>
<dbReference type="PROSITE" id="PS50846">
    <property type="entry name" value="HMA_2"/>
    <property type="match status" value="1"/>
</dbReference>
<dbReference type="InterPro" id="IPR036423">
    <property type="entry name" value="SOD-like_Cu/Zn_dom_sf"/>
</dbReference>
<protein>
    <recommendedName>
        <fullName evidence="3">Superoxide dismutase 1 copper chaperone</fullName>
    </recommendedName>
</protein>
<dbReference type="GeneID" id="39591164"/>
<dbReference type="SUPFAM" id="SSF55008">
    <property type="entry name" value="HMA, heavy metal-associated domain"/>
    <property type="match status" value="1"/>
</dbReference>
<evidence type="ECO:0000256" key="1">
    <source>
        <dbReference type="ARBA" id="ARBA00001973"/>
    </source>
</evidence>
<accession>A0A427Y1Y0</accession>
<dbReference type="InterPro" id="IPR006121">
    <property type="entry name" value="HMA_dom"/>
</dbReference>
<dbReference type="Gene3D" id="3.30.70.100">
    <property type="match status" value="1"/>
</dbReference>
<comment type="cofactor">
    <cofactor evidence="1">
        <name>Cu(2+)</name>
        <dbReference type="ChEBI" id="CHEBI:29036"/>
    </cofactor>
</comment>
<dbReference type="GO" id="GO:0046872">
    <property type="term" value="F:metal ion binding"/>
    <property type="evidence" value="ECO:0007669"/>
    <property type="project" value="UniProtKB-KW"/>
</dbReference>
<name>A0A427Y1Y0_9TREE</name>
<dbReference type="Pfam" id="PF00403">
    <property type="entry name" value="HMA"/>
    <property type="match status" value="1"/>
</dbReference>
<dbReference type="EMBL" id="RSCE01000003">
    <property type="protein sequence ID" value="RSH85033.1"/>
    <property type="molecule type" value="Genomic_DNA"/>
</dbReference>
<keyword evidence="7" id="KW-1185">Reference proteome</keyword>
<evidence type="ECO:0000256" key="3">
    <source>
        <dbReference type="ARBA" id="ARBA00016103"/>
    </source>
</evidence>
<evidence type="ECO:0000256" key="4">
    <source>
        <dbReference type="ARBA" id="ARBA00022723"/>
    </source>
</evidence>
<dbReference type="Gene3D" id="2.60.40.200">
    <property type="entry name" value="Superoxide dismutase, copper/zinc binding domain"/>
    <property type="match status" value="1"/>
</dbReference>
<comment type="caution">
    <text evidence="6">The sequence shown here is derived from an EMBL/GenBank/DDBJ whole genome shotgun (WGS) entry which is preliminary data.</text>
</comment>
<dbReference type="AlphaFoldDB" id="A0A427Y1Y0"/>
<evidence type="ECO:0000259" key="5">
    <source>
        <dbReference type="PROSITE" id="PS50846"/>
    </source>
</evidence>
<dbReference type="CDD" id="cd00371">
    <property type="entry name" value="HMA"/>
    <property type="match status" value="1"/>
</dbReference>
<proteinExistence type="inferred from homology"/>
<keyword evidence="4" id="KW-0479">Metal-binding</keyword>
<dbReference type="STRING" id="105984.A0A427Y1Y0"/>
<evidence type="ECO:0000313" key="7">
    <source>
        <dbReference type="Proteomes" id="UP000279236"/>
    </source>
</evidence>
<dbReference type="PANTHER" id="PTHR22814">
    <property type="entry name" value="COPPER TRANSPORT PROTEIN ATOX1-RELATED"/>
    <property type="match status" value="1"/>
</dbReference>
<dbReference type="InterPro" id="IPR036163">
    <property type="entry name" value="HMA_dom_sf"/>
</dbReference>
<reference evidence="6 7" key="1">
    <citation type="submission" date="2018-11" db="EMBL/GenBank/DDBJ databases">
        <title>Genome sequence of Apiotrichum porosum DSM 27194.</title>
        <authorList>
            <person name="Aliyu H."/>
            <person name="Gorte O."/>
            <person name="Ochsenreither K."/>
        </authorList>
    </citation>
    <scope>NUCLEOTIDE SEQUENCE [LARGE SCALE GENOMIC DNA]</scope>
    <source>
        <strain evidence="6 7">DSM 27194</strain>
    </source>
</reference>
<dbReference type="Proteomes" id="UP000279236">
    <property type="component" value="Unassembled WGS sequence"/>
</dbReference>
<dbReference type="PANTHER" id="PTHR22814:SF287">
    <property type="entry name" value="COPPER TRANSPORT PROTEIN ATX1"/>
    <property type="match status" value="1"/>
</dbReference>
<feature type="domain" description="HMA" evidence="5">
    <location>
        <begin position="7"/>
        <end position="72"/>
    </location>
</feature>
<sequence>MVLASSNFKTEFAVDMTCQSCVSAVKTALGGVEGIERYDIELENKRVTVTGKSKLLLAALKSTHRQVLVRGSSSADPSVPSQAAVSILESPHPVPSIPSSAGPSATAAVRDLPGMNEEEFSQKVFGIARFVQIAPSSVLMDMTVRLPPSSTNQTFNVYVSTTGNVVDPPRTTGEALYQLGRITPDKDGYGDLFKEVDGELWQWIGRGCVVQAATSGVPAGPAADAKPGSIFAGVVARSSGVWGNDKTVCACSGRTMWEEGREMEAKGML</sequence>